<protein>
    <submittedName>
        <fullName evidence="2">Uncharacterized protein</fullName>
    </submittedName>
</protein>
<evidence type="ECO:0000313" key="3">
    <source>
        <dbReference type="Proteomes" id="UP001273166"/>
    </source>
</evidence>
<proteinExistence type="predicted"/>
<evidence type="ECO:0000256" key="1">
    <source>
        <dbReference type="SAM" id="MobiDB-lite"/>
    </source>
</evidence>
<gene>
    <name evidence="2" type="ORF">B0T15DRAFT_182402</name>
</gene>
<comment type="caution">
    <text evidence="2">The sequence shown here is derived from an EMBL/GenBank/DDBJ whole genome shotgun (WGS) entry which is preliminary data.</text>
</comment>
<dbReference type="Proteomes" id="UP001273166">
    <property type="component" value="Unassembled WGS sequence"/>
</dbReference>
<reference evidence="2" key="1">
    <citation type="journal article" date="2023" name="Mol. Phylogenet. Evol.">
        <title>Genome-scale phylogeny and comparative genomics of the fungal order Sordariales.</title>
        <authorList>
            <person name="Hensen N."/>
            <person name="Bonometti L."/>
            <person name="Westerberg I."/>
            <person name="Brannstrom I.O."/>
            <person name="Guillou S."/>
            <person name="Cros-Aarteil S."/>
            <person name="Calhoun S."/>
            <person name="Haridas S."/>
            <person name="Kuo A."/>
            <person name="Mondo S."/>
            <person name="Pangilinan J."/>
            <person name="Riley R."/>
            <person name="LaButti K."/>
            <person name="Andreopoulos B."/>
            <person name="Lipzen A."/>
            <person name="Chen C."/>
            <person name="Yan M."/>
            <person name="Daum C."/>
            <person name="Ng V."/>
            <person name="Clum A."/>
            <person name="Steindorff A."/>
            <person name="Ohm R.A."/>
            <person name="Martin F."/>
            <person name="Silar P."/>
            <person name="Natvig D.O."/>
            <person name="Lalanne C."/>
            <person name="Gautier V."/>
            <person name="Ament-Velasquez S.L."/>
            <person name="Kruys A."/>
            <person name="Hutchinson M.I."/>
            <person name="Powell A.J."/>
            <person name="Barry K."/>
            <person name="Miller A.N."/>
            <person name="Grigoriev I.V."/>
            <person name="Debuchy R."/>
            <person name="Gladieux P."/>
            <person name="Hiltunen Thoren M."/>
            <person name="Johannesson H."/>
        </authorList>
    </citation>
    <scope>NUCLEOTIDE SEQUENCE</scope>
    <source>
        <strain evidence="2">CBS 333.67</strain>
    </source>
</reference>
<evidence type="ECO:0000313" key="2">
    <source>
        <dbReference type="EMBL" id="KAK3307562.1"/>
    </source>
</evidence>
<dbReference type="GeneID" id="87881155"/>
<dbReference type="EMBL" id="JAUDZG010000003">
    <property type="protein sequence ID" value="KAK3307562.1"/>
    <property type="molecule type" value="Genomic_DNA"/>
</dbReference>
<dbReference type="AlphaFoldDB" id="A0AAJ0M3F3"/>
<feature type="region of interest" description="Disordered" evidence="1">
    <location>
        <begin position="202"/>
        <end position="224"/>
    </location>
</feature>
<keyword evidence="3" id="KW-1185">Reference proteome</keyword>
<sequence>MEVGLAGAKGRGDLGGIPWATSCPIHCPLCGIPRQTQGHSPAICDERVVCQDCKYDTGDFRAAFHFTQDCPKHLCAAETCSTVPAEPCTRHCRDCGSPVVDIEELDEPHQCQWTKLEKCQAGIKDGRPAFVYRFTITCKRNPAHEKRIVRSLAKVREKGWLRLLDDMVSCWPDPDEDRDPRKKRPIVECAECCAEMYERGDYKEQNSGRSRFGRPSEYVKGTTV</sequence>
<organism evidence="2 3">
    <name type="scientific">Chaetomium strumarium</name>
    <dbReference type="NCBI Taxonomy" id="1170767"/>
    <lineage>
        <taxon>Eukaryota</taxon>
        <taxon>Fungi</taxon>
        <taxon>Dikarya</taxon>
        <taxon>Ascomycota</taxon>
        <taxon>Pezizomycotina</taxon>
        <taxon>Sordariomycetes</taxon>
        <taxon>Sordariomycetidae</taxon>
        <taxon>Sordariales</taxon>
        <taxon>Chaetomiaceae</taxon>
        <taxon>Chaetomium</taxon>
    </lineage>
</organism>
<dbReference type="RefSeq" id="XP_062723342.1">
    <property type="nucleotide sequence ID" value="XM_062862326.1"/>
</dbReference>
<accession>A0AAJ0M3F3</accession>
<reference evidence="2" key="2">
    <citation type="submission" date="2023-06" db="EMBL/GenBank/DDBJ databases">
        <authorList>
            <consortium name="Lawrence Berkeley National Laboratory"/>
            <person name="Mondo S.J."/>
            <person name="Hensen N."/>
            <person name="Bonometti L."/>
            <person name="Westerberg I."/>
            <person name="Brannstrom I.O."/>
            <person name="Guillou S."/>
            <person name="Cros-Aarteil S."/>
            <person name="Calhoun S."/>
            <person name="Haridas S."/>
            <person name="Kuo A."/>
            <person name="Pangilinan J."/>
            <person name="Riley R."/>
            <person name="Labutti K."/>
            <person name="Andreopoulos B."/>
            <person name="Lipzen A."/>
            <person name="Chen C."/>
            <person name="Yanf M."/>
            <person name="Daum C."/>
            <person name="Ng V."/>
            <person name="Clum A."/>
            <person name="Steindorff A."/>
            <person name="Ohm R."/>
            <person name="Martin F."/>
            <person name="Silar P."/>
            <person name="Natvig D."/>
            <person name="Lalanne C."/>
            <person name="Gautier V."/>
            <person name="Ament-Velasquez S.L."/>
            <person name="Kruys A."/>
            <person name="Hutchinson M.I."/>
            <person name="Powell A.J."/>
            <person name="Barry K."/>
            <person name="Miller A.N."/>
            <person name="Grigoriev I.V."/>
            <person name="Debuchy R."/>
            <person name="Gladieux P."/>
            <person name="Thoren M.H."/>
            <person name="Johannesson H."/>
        </authorList>
    </citation>
    <scope>NUCLEOTIDE SEQUENCE</scope>
    <source>
        <strain evidence="2">CBS 333.67</strain>
    </source>
</reference>
<name>A0AAJ0M3F3_9PEZI</name>